<dbReference type="InterPro" id="IPR011256">
    <property type="entry name" value="Reg_factor_effector_dom_sf"/>
</dbReference>
<dbReference type="AlphaFoldDB" id="A0A5C5US71"/>
<dbReference type="SUPFAM" id="SSF55136">
    <property type="entry name" value="Probable bacterial effector-binding domain"/>
    <property type="match status" value="1"/>
</dbReference>
<evidence type="ECO:0000313" key="2">
    <source>
        <dbReference type="Proteomes" id="UP000316714"/>
    </source>
</evidence>
<evidence type="ECO:0000313" key="1">
    <source>
        <dbReference type="EMBL" id="TWT29214.1"/>
    </source>
</evidence>
<name>A0A5C5US71_9BACT</name>
<sequence>MWRIGCSIVALALAGLTLGAERGDEPDGFPTPEGASREALEALTAASQPGADQQAAARRVVELLPPPMPVGAALRVALDSGDAQQLADAVRAAREMLAFTPRSEAALPKKFPTYTPVGVIEVKEYPALRRAQAGEFFTLFNHITSNGIAMTTPVRMEFAEADGGRMRQQNMSFYYGAPSIGEAGRQGRVEVKDARPQRVLAIGVRGDASPEAIAAANEQLTAWIKRHDELEAAGPVVVMGYNSPMVRGDQRFFEVQMPLADKQ</sequence>
<dbReference type="RefSeq" id="WP_146569073.1">
    <property type="nucleotide sequence ID" value="NZ_SIHJ01000010.1"/>
</dbReference>
<organism evidence="1 2">
    <name type="scientific">Posidoniimonas corsicana</name>
    <dbReference type="NCBI Taxonomy" id="1938618"/>
    <lineage>
        <taxon>Bacteria</taxon>
        <taxon>Pseudomonadati</taxon>
        <taxon>Planctomycetota</taxon>
        <taxon>Planctomycetia</taxon>
        <taxon>Pirellulales</taxon>
        <taxon>Lacipirellulaceae</taxon>
        <taxon>Posidoniimonas</taxon>
    </lineage>
</organism>
<reference evidence="1 2" key="1">
    <citation type="submission" date="2019-02" db="EMBL/GenBank/DDBJ databases">
        <title>Deep-cultivation of Planctomycetes and their phenomic and genomic characterization uncovers novel biology.</title>
        <authorList>
            <person name="Wiegand S."/>
            <person name="Jogler M."/>
            <person name="Boedeker C."/>
            <person name="Pinto D."/>
            <person name="Vollmers J."/>
            <person name="Rivas-Marin E."/>
            <person name="Kohn T."/>
            <person name="Peeters S.H."/>
            <person name="Heuer A."/>
            <person name="Rast P."/>
            <person name="Oberbeckmann S."/>
            <person name="Bunk B."/>
            <person name="Jeske O."/>
            <person name="Meyerdierks A."/>
            <person name="Storesund J.E."/>
            <person name="Kallscheuer N."/>
            <person name="Luecker S."/>
            <person name="Lage O.M."/>
            <person name="Pohl T."/>
            <person name="Merkel B.J."/>
            <person name="Hornburger P."/>
            <person name="Mueller R.-W."/>
            <person name="Bruemmer F."/>
            <person name="Labrenz M."/>
            <person name="Spormann A.M."/>
            <person name="Op Den Camp H."/>
            <person name="Overmann J."/>
            <person name="Amann R."/>
            <person name="Jetten M.S.M."/>
            <person name="Mascher T."/>
            <person name="Medema M.H."/>
            <person name="Devos D.P."/>
            <person name="Kaster A.-K."/>
            <person name="Ovreas L."/>
            <person name="Rohde M."/>
            <person name="Galperin M.Y."/>
            <person name="Jogler C."/>
        </authorList>
    </citation>
    <scope>NUCLEOTIDE SEQUENCE [LARGE SCALE GENOMIC DNA]</scope>
    <source>
        <strain evidence="1 2">KOR34</strain>
    </source>
</reference>
<dbReference type="InterPro" id="IPR006917">
    <property type="entry name" value="SOUL_heme-bd"/>
</dbReference>
<protein>
    <submittedName>
        <fullName evidence="1">SOUL heme-binding protein</fullName>
    </submittedName>
</protein>
<dbReference type="Gene3D" id="3.20.80.10">
    <property type="entry name" value="Regulatory factor, effector binding domain"/>
    <property type="match status" value="1"/>
</dbReference>
<dbReference type="Proteomes" id="UP000316714">
    <property type="component" value="Unassembled WGS sequence"/>
</dbReference>
<dbReference type="EMBL" id="SIHJ01000010">
    <property type="protein sequence ID" value="TWT29214.1"/>
    <property type="molecule type" value="Genomic_DNA"/>
</dbReference>
<keyword evidence="2" id="KW-1185">Reference proteome</keyword>
<comment type="caution">
    <text evidence="1">The sequence shown here is derived from an EMBL/GenBank/DDBJ whole genome shotgun (WGS) entry which is preliminary data.</text>
</comment>
<proteinExistence type="predicted"/>
<dbReference type="OrthoDB" id="263408at2"/>
<gene>
    <name evidence="1" type="ORF">KOR34_52690</name>
</gene>
<accession>A0A5C5US71</accession>
<dbReference type="Pfam" id="PF04832">
    <property type="entry name" value="SOUL"/>
    <property type="match status" value="1"/>
</dbReference>